<evidence type="ECO:0008006" key="3">
    <source>
        <dbReference type="Google" id="ProtNLM"/>
    </source>
</evidence>
<dbReference type="Pfam" id="PF10978">
    <property type="entry name" value="DUF2785"/>
    <property type="match status" value="1"/>
</dbReference>
<reference evidence="1 2" key="1">
    <citation type="submission" date="2019-07" db="EMBL/GenBank/DDBJ databases">
        <title>Whole genome shotgun sequence of Sporosarcina luteola NBRC 105378.</title>
        <authorList>
            <person name="Hosoyama A."/>
            <person name="Uohara A."/>
            <person name="Ohji S."/>
            <person name="Ichikawa N."/>
        </authorList>
    </citation>
    <scope>NUCLEOTIDE SEQUENCE [LARGE SCALE GENOMIC DNA]</scope>
    <source>
        <strain evidence="1 2">NBRC 105378</strain>
    </source>
</reference>
<dbReference type="EMBL" id="BJYL01000034">
    <property type="protein sequence ID" value="GEN84261.1"/>
    <property type="molecule type" value="Genomic_DNA"/>
</dbReference>
<dbReference type="AlphaFoldDB" id="A0A511ZA04"/>
<protein>
    <recommendedName>
        <fullName evidence="3">DUF2785 domain-containing protein</fullName>
    </recommendedName>
</protein>
<dbReference type="RefSeq" id="WP_147058947.1">
    <property type="nucleotide sequence ID" value="NZ_BJYL01000034.1"/>
</dbReference>
<comment type="caution">
    <text evidence="1">The sequence shown here is derived from an EMBL/GenBank/DDBJ whole genome shotgun (WGS) entry which is preliminary data.</text>
</comment>
<keyword evidence="2" id="KW-1185">Reference proteome</keyword>
<evidence type="ECO:0000313" key="1">
    <source>
        <dbReference type="EMBL" id="GEN84261.1"/>
    </source>
</evidence>
<dbReference type="OrthoDB" id="7619731at2"/>
<organism evidence="1 2">
    <name type="scientific">Sporosarcina luteola</name>
    <dbReference type="NCBI Taxonomy" id="582850"/>
    <lineage>
        <taxon>Bacteria</taxon>
        <taxon>Bacillati</taxon>
        <taxon>Bacillota</taxon>
        <taxon>Bacilli</taxon>
        <taxon>Bacillales</taxon>
        <taxon>Caryophanaceae</taxon>
        <taxon>Sporosarcina</taxon>
    </lineage>
</organism>
<proteinExistence type="predicted"/>
<accession>A0A511ZA04</accession>
<dbReference type="InterPro" id="IPR021247">
    <property type="entry name" value="DUF2785"/>
</dbReference>
<gene>
    <name evidence="1" type="ORF">SLU01_25730</name>
</gene>
<name>A0A511ZA04_9BACL</name>
<evidence type="ECO:0000313" key="2">
    <source>
        <dbReference type="Proteomes" id="UP000321901"/>
    </source>
</evidence>
<dbReference type="Proteomes" id="UP000321901">
    <property type="component" value="Unassembled WGS sequence"/>
</dbReference>
<sequence length="276" mass="31989">MKLQIKEVLEMEDKQCFSYMQKHGEELFAYMLKSVGSTDGELRDELIYRLIVKLISGDFLKRELLIKAVEEIVSDRYLFASIGEIESDTVFIRSFSSLWLTALLWKDKEQPFLEDDLRKYAFEKSAMYLAKEMDTRGFVDGKGWAHSIAHGADLATMAVNHPSLELKLIPVILEGVSTCFWKGGVYTDDEDERLVSVVLSLVKQDYPEEVLVEWLEQIFDRLDRAASRMDGSATFYHARTNIMQFMKTLYFALMKANQAPRLRSDVSYSIQKWQRV</sequence>